<accession>A0AAF0UNB2</accession>
<dbReference type="EMBL" id="CP133621">
    <property type="protein sequence ID" value="WMV49317.1"/>
    <property type="molecule type" value="Genomic_DNA"/>
</dbReference>
<dbReference type="InterPro" id="IPR000949">
    <property type="entry name" value="ELM2_dom"/>
</dbReference>
<gene>
    <name evidence="4" type="ORF">MTR67_042702</name>
</gene>
<protein>
    <recommendedName>
        <fullName evidence="3">ELM2 domain-containing protein</fullName>
    </recommendedName>
</protein>
<proteinExistence type="predicted"/>
<evidence type="ECO:0000256" key="2">
    <source>
        <dbReference type="SAM" id="MobiDB-lite"/>
    </source>
</evidence>
<dbReference type="SMART" id="SM01189">
    <property type="entry name" value="ELM2"/>
    <property type="match status" value="1"/>
</dbReference>
<evidence type="ECO:0000313" key="4">
    <source>
        <dbReference type="EMBL" id="WMV49317.1"/>
    </source>
</evidence>
<evidence type="ECO:0000313" key="5">
    <source>
        <dbReference type="Proteomes" id="UP001234989"/>
    </source>
</evidence>
<name>A0AAF0UNB2_SOLVR</name>
<keyword evidence="1" id="KW-0539">Nucleus</keyword>
<evidence type="ECO:0000259" key="3">
    <source>
        <dbReference type="PROSITE" id="PS51156"/>
    </source>
</evidence>
<reference evidence="4" key="1">
    <citation type="submission" date="2023-08" db="EMBL/GenBank/DDBJ databases">
        <title>A de novo genome assembly of Solanum verrucosum Schlechtendal, a Mexican diploid species geographically isolated from the other diploid A-genome species in potato relatives.</title>
        <authorList>
            <person name="Hosaka K."/>
        </authorList>
    </citation>
    <scope>NUCLEOTIDE SEQUENCE</scope>
    <source>
        <tissue evidence="4">Young leaves</tissue>
    </source>
</reference>
<dbReference type="AlphaFoldDB" id="A0AAF0UNB2"/>
<sequence length="480" mass="55694">SEGRKCDWLLGGVHMEVEMDLREILMKISDEKNEDKEYANVDLKKSEFDTAADERLFNGIEADDFVFSNRQSVKFDGKISVDLNECIVKDVDDTSNVGHDDKRFEFVSGAKSDDCGTVDIGLMKSSIVREDENNRKRKRESYTDLLRWVTNVARDPCDPAIESLPERSKWKFYGNDVHWKQVLLLRDEMLLKKCADTSAQSSIWQIKQKMHPSMYDDNASLERVRCSRRVLLAKNPLKKTHFSAVSSSSSPSDEDPIDGPANSSEESGLGLLWNQHRKQIPVGPQFQADIPEWRHEKCESDSKWLGTQIWPLDKQEQKRMLIERDPIGKGRQDTCGCQYPSSYECIKFHLAEKRRKVTLELGSAFYRWKFDFMGEEVARSWTKQEEQKFQDIVKMNPLSTDKSFWNEIFKFFPNKSRESLVSYHFNVFLLRCRGHQNRTAASNIDSDDDEQQYGPRTNCFGRDAEFSIFCSPRKAHPDPR</sequence>
<dbReference type="PANTHER" id="PTHR46410">
    <property type="entry name" value="AT-RICH INTERACTIVE DOMAIN-CONTAINING PROTEIN 2"/>
    <property type="match status" value="1"/>
</dbReference>
<dbReference type="InterPro" id="IPR001005">
    <property type="entry name" value="SANT/Myb"/>
</dbReference>
<dbReference type="CDD" id="cd00167">
    <property type="entry name" value="SANT"/>
    <property type="match status" value="1"/>
</dbReference>
<dbReference type="PROSITE" id="PS51156">
    <property type="entry name" value="ELM2"/>
    <property type="match status" value="1"/>
</dbReference>
<feature type="region of interest" description="Disordered" evidence="2">
    <location>
        <begin position="242"/>
        <end position="265"/>
    </location>
</feature>
<evidence type="ECO:0000256" key="1">
    <source>
        <dbReference type="ARBA" id="ARBA00023242"/>
    </source>
</evidence>
<feature type="domain" description="ELM2" evidence="3">
    <location>
        <begin position="278"/>
        <end position="316"/>
    </location>
</feature>
<dbReference type="PANTHER" id="PTHR46410:SF8">
    <property type="entry name" value="AT-RICH INTERACTIVE DOMAIN-CONTAINING PROTEIN 1-LIKE"/>
    <property type="match status" value="1"/>
</dbReference>
<feature type="non-terminal residue" evidence="4">
    <location>
        <position position="1"/>
    </location>
</feature>
<keyword evidence="5" id="KW-1185">Reference proteome</keyword>
<dbReference type="Proteomes" id="UP001234989">
    <property type="component" value="Chromosome 10"/>
</dbReference>
<organism evidence="4 5">
    <name type="scientific">Solanum verrucosum</name>
    <dbReference type="NCBI Taxonomy" id="315347"/>
    <lineage>
        <taxon>Eukaryota</taxon>
        <taxon>Viridiplantae</taxon>
        <taxon>Streptophyta</taxon>
        <taxon>Embryophyta</taxon>
        <taxon>Tracheophyta</taxon>
        <taxon>Spermatophyta</taxon>
        <taxon>Magnoliopsida</taxon>
        <taxon>eudicotyledons</taxon>
        <taxon>Gunneridae</taxon>
        <taxon>Pentapetalae</taxon>
        <taxon>asterids</taxon>
        <taxon>lamiids</taxon>
        <taxon>Solanales</taxon>
        <taxon>Solanaceae</taxon>
        <taxon>Solanoideae</taxon>
        <taxon>Solaneae</taxon>
        <taxon>Solanum</taxon>
    </lineage>
</organism>